<feature type="chain" id="PRO_5038655933" description="DUF4232 domain-containing protein" evidence="1">
    <location>
        <begin position="22"/>
        <end position="219"/>
    </location>
</feature>
<protein>
    <recommendedName>
        <fullName evidence="4">DUF4232 domain-containing protein</fullName>
    </recommendedName>
</protein>
<gene>
    <name evidence="2" type="ORF">D5H78_06900</name>
</gene>
<reference evidence="2 3" key="1">
    <citation type="submission" date="2018-09" db="EMBL/GenBank/DDBJ databases">
        <title>YIM 75000 draft genome.</title>
        <authorList>
            <person name="Tang S."/>
            <person name="Feng Y."/>
        </authorList>
    </citation>
    <scope>NUCLEOTIDE SEQUENCE [LARGE SCALE GENOMIC DNA]</scope>
    <source>
        <strain evidence="2 3">YIM 75000</strain>
    </source>
</reference>
<sequence>MLRGTLAALCASALLLAGCSAGDGSGAGGTGAGAATAAASARTPTPAESTPSCRGLRTLAAALRAGCSFLAAVGDDPRGCRHDVIGYVRVRGPGCPGAWDAVRDPAVGTGAAAWDEGYADAAGVLTIVSAPEPAGGTAQRLDVTVVNLSGRAVATAPGGLRVDADGRPLAVRVVGPLPGEVGHRDMALATYEVAAPGGGPLRASLGIGGYDLVWQGARG</sequence>
<comment type="caution">
    <text evidence="2">The sequence shown here is derived from an EMBL/GenBank/DDBJ whole genome shotgun (WGS) entry which is preliminary data.</text>
</comment>
<dbReference type="EMBL" id="QZEZ01000002">
    <property type="protein sequence ID" value="RJK96965.1"/>
    <property type="molecule type" value="Genomic_DNA"/>
</dbReference>
<name>A0A3A3Z142_9ACTN</name>
<evidence type="ECO:0000313" key="2">
    <source>
        <dbReference type="EMBL" id="RJK96965.1"/>
    </source>
</evidence>
<keyword evidence="3" id="KW-1185">Reference proteome</keyword>
<dbReference type="PROSITE" id="PS51257">
    <property type="entry name" value="PROKAR_LIPOPROTEIN"/>
    <property type="match status" value="1"/>
</dbReference>
<evidence type="ECO:0000256" key="1">
    <source>
        <dbReference type="SAM" id="SignalP"/>
    </source>
</evidence>
<proteinExistence type="predicted"/>
<dbReference type="AlphaFoldDB" id="A0A3A3Z142"/>
<evidence type="ECO:0008006" key="4">
    <source>
        <dbReference type="Google" id="ProtNLM"/>
    </source>
</evidence>
<accession>A0A3A3Z142</accession>
<dbReference type="Proteomes" id="UP000265614">
    <property type="component" value="Unassembled WGS sequence"/>
</dbReference>
<dbReference type="RefSeq" id="WP_119949681.1">
    <property type="nucleotide sequence ID" value="NZ_QZEZ01000002.1"/>
</dbReference>
<evidence type="ECO:0000313" key="3">
    <source>
        <dbReference type="Proteomes" id="UP000265614"/>
    </source>
</evidence>
<keyword evidence="1" id="KW-0732">Signal</keyword>
<organism evidence="2 3">
    <name type="scientific">Vallicoccus soli</name>
    <dbReference type="NCBI Taxonomy" id="2339232"/>
    <lineage>
        <taxon>Bacteria</taxon>
        <taxon>Bacillati</taxon>
        <taxon>Actinomycetota</taxon>
        <taxon>Actinomycetes</taxon>
        <taxon>Motilibacterales</taxon>
        <taxon>Vallicoccaceae</taxon>
        <taxon>Vallicoccus</taxon>
    </lineage>
</organism>
<feature type="signal peptide" evidence="1">
    <location>
        <begin position="1"/>
        <end position="21"/>
    </location>
</feature>